<dbReference type="AlphaFoldDB" id="A0A0B0N3N4"/>
<protein>
    <submittedName>
        <fullName evidence="1">Uncharacterized protein</fullName>
    </submittedName>
</protein>
<dbReference type="Proteomes" id="UP000032142">
    <property type="component" value="Unassembled WGS sequence"/>
</dbReference>
<keyword evidence="2" id="KW-1185">Reference proteome</keyword>
<proteinExistence type="predicted"/>
<dbReference type="EMBL" id="JRRC01452241">
    <property type="protein sequence ID" value="KHG06454.1"/>
    <property type="molecule type" value="Genomic_DNA"/>
</dbReference>
<organism evidence="1 2">
    <name type="scientific">Gossypium arboreum</name>
    <name type="common">Tree cotton</name>
    <name type="synonym">Gossypium nanking</name>
    <dbReference type="NCBI Taxonomy" id="29729"/>
    <lineage>
        <taxon>Eukaryota</taxon>
        <taxon>Viridiplantae</taxon>
        <taxon>Streptophyta</taxon>
        <taxon>Embryophyta</taxon>
        <taxon>Tracheophyta</taxon>
        <taxon>Spermatophyta</taxon>
        <taxon>Magnoliopsida</taxon>
        <taxon>eudicotyledons</taxon>
        <taxon>Gunneridae</taxon>
        <taxon>Pentapetalae</taxon>
        <taxon>rosids</taxon>
        <taxon>malvids</taxon>
        <taxon>Malvales</taxon>
        <taxon>Malvaceae</taxon>
        <taxon>Malvoideae</taxon>
        <taxon>Gossypium</taxon>
    </lineage>
</organism>
<accession>A0A0B0N3N4</accession>
<evidence type="ECO:0000313" key="1">
    <source>
        <dbReference type="EMBL" id="KHG06454.1"/>
    </source>
</evidence>
<sequence length="16" mass="1705">MWVLVGDLVIGFKGNG</sequence>
<evidence type="ECO:0000313" key="2">
    <source>
        <dbReference type="Proteomes" id="UP000032142"/>
    </source>
</evidence>
<reference evidence="2" key="1">
    <citation type="submission" date="2014-09" db="EMBL/GenBank/DDBJ databases">
        <authorList>
            <person name="Mudge J."/>
            <person name="Ramaraj T."/>
            <person name="Lindquist I.E."/>
            <person name="Bharti A.K."/>
            <person name="Sundararajan A."/>
            <person name="Cameron C.T."/>
            <person name="Woodward J.E."/>
            <person name="May G.D."/>
            <person name="Brubaker C."/>
            <person name="Broadhvest J."/>
            <person name="Wilkins T.A."/>
        </authorList>
    </citation>
    <scope>NUCLEOTIDE SEQUENCE</scope>
    <source>
        <strain evidence="2">cv. AKA8401</strain>
    </source>
</reference>
<gene>
    <name evidence="1" type="ORF">F383_32964</name>
</gene>
<comment type="caution">
    <text evidence="1">The sequence shown here is derived from an EMBL/GenBank/DDBJ whole genome shotgun (WGS) entry which is preliminary data.</text>
</comment>
<name>A0A0B0N3N4_GOSAR</name>